<evidence type="ECO:0000256" key="2">
    <source>
        <dbReference type="ARBA" id="ARBA00022448"/>
    </source>
</evidence>
<proteinExistence type="inferred from homology"/>
<dbReference type="InterPro" id="IPR000515">
    <property type="entry name" value="MetI-like"/>
</dbReference>
<dbReference type="SUPFAM" id="SSF161098">
    <property type="entry name" value="MetI-like"/>
    <property type="match status" value="1"/>
</dbReference>
<keyword evidence="10" id="KW-1185">Reference proteome</keyword>
<dbReference type="OrthoDB" id="9778910at2"/>
<dbReference type="Gene3D" id="1.10.3720.10">
    <property type="entry name" value="MetI-like"/>
    <property type="match status" value="1"/>
</dbReference>
<dbReference type="GO" id="GO:0055085">
    <property type="term" value="P:transmembrane transport"/>
    <property type="evidence" value="ECO:0007669"/>
    <property type="project" value="InterPro"/>
</dbReference>
<name>A0A420XTW6_9ACTN</name>
<keyword evidence="5 7" id="KW-1133">Transmembrane helix</keyword>
<keyword evidence="4 7" id="KW-0812">Transmembrane</keyword>
<dbReference type="EMBL" id="RBWV01000009">
    <property type="protein sequence ID" value="RKS80099.1"/>
    <property type="molecule type" value="Genomic_DNA"/>
</dbReference>
<feature type="transmembrane region" description="Helical" evidence="7">
    <location>
        <begin position="310"/>
        <end position="336"/>
    </location>
</feature>
<feature type="transmembrane region" description="Helical" evidence="7">
    <location>
        <begin position="139"/>
        <end position="162"/>
    </location>
</feature>
<dbReference type="RefSeq" id="WP_121191834.1">
    <property type="nucleotide sequence ID" value="NZ_RBWV01000009.1"/>
</dbReference>
<evidence type="ECO:0000256" key="3">
    <source>
        <dbReference type="ARBA" id="ARBA00022475"/>
    </source>
</evidence>
<evidence type="ECO:0000256" key="5">
    <source>
        <dbReference type="ARBA" id="ARBA00022989"/>
    </source>
</evidence>
<keyword evidence="3" id="KW-1003">Cell membrane</keyword>
<dbReference type="Proteomes" id="UP000281955">
    <property type="component" value="Unassembled WGS sequence"/>
</dbReference>
<comment type="subcellular location">
    <subcellularLocation>
        <location evidence="1 7">Cell membrane</location>
        <topology evidence="1 7">Multi-pass membrane protein</topology>
    </subcellularLocation>
</comment>
<comment type="similarity">
    <text evidence="7">Belongs to the binding-protein-dependent transport system permease family.</text>
</comment>
<feature type="transmembrane region" description="Helical" evidence="7">
    <location>
        <begin position="12"/>
        <end position="34"/>
    </location>
</feature>
<protein>
    <submittedName>
        <fullName evidence="9">Peptide/nickel transport system permease protein</fullName>
    </submittedName>
</protein>
<feature type="transmembrane region" description="Helical" evidence="7">
    <location>
        <begin position="264"/>
        <end position="285"/>
    </location>
</feature>
<feature type="domain" description="ABC transmembrane type-1" evidence="8">
    <location>
        <begin position="102"/>
        <end position="333"/>
    </location>
</feature>
<evidence type="ECO:0000256" key="1">
    <source>
        <dbReference type="ARBA" id="ARBA00004651"/>
    </source>
</evidence>
<dbReference type="InParanoid" id="A0A420XTW6"/>
<feature type="transmembrane region" description="Helical" evidence="7">
    <location>
        <begin position="210"/>
        <end position="229"/>
    </location>
</feature>
<dbReference type="Pfam" id="PF00528">
    <property type="entry name" value="BPD_transp_1"/>
    <property type="match status" value="1"/>
</dbReference>
<dbReference type="CDD" id="cd06261">
    <property type="entry name" value="TM_PBP2"/>
    <property type="match status" value="1"/>
</dbReference>
<dbReference type="AlphaFoldDB" id="A0A420XTW6"/>
<keyword evidence="2 7" id="KW-0813">Transport</keyword>
<dbReference type="Pfam" id="PF19300">
    <property type="entry name" value="BPD_transp_1_N"/>
    <property type="match status" value="1"/>
</dbReference>
<evidence type="ECO:0000256" key="6">
    <source>
        <dbReference type="ARBA" id="ARBA00023136"/>
    </source>
</evidence>
<accession>A0A420XTW6</accession>
<organism evidence="9 10">
    <name type="scientific">Motilibacter peucedani</name>
    <dbReference type="NCBI Taxonomy" id="598650"/>
    <lineage>
        <taxon>Bacteria</taxon>
        <taxon>Bacillati</taxon>
        <taxon>Actinomycetota</taxon>
        <taxon>Actinomycetes</taxon>
        <taxon>Motilibacterales</taxon>
        <taxon>Motilibacteraceae</taxon>
        <taxon>Motilibacter</taxon>
    </lineage>
</organism>
<dbReference type="GO" id="GO:0005886">
    <property type="term" value="C:plasma membrane"/>
    <property type="evidence" value="ECO:0007669"/>
    <property type="project" value="UniProtKB-SubCell"/>
</dbReference>
<reference evidence="9 10" key="1">
    <citation type="submission" date="2018-10" db="EMBL/GenBank/DDBJ databases">
        <title>Genomic Encyclopedia of Archaeal and Bacterial Type Strains, Phase II (KMG-II): from individual species to whole genera.</title>
        <authorList>
            <person name="Goeker M."/>
        </authorList>
    </citation>
    <scope>NUCLEOTIDE SEQUENCE [LARGE SCALE GENOMIC DNA]</scope>
    <source>
        <strain evidence="9 10">RP-AC37</strain>
    </source>
</reference>
<keyword evidence="6 7" id="KW-0472">Membrane</keyword>
<evidence type="ECO:0000256" key="7">
    <source>
        <dbReference type="RuleBase" id="RU363032"/>
    </source>
</evidence>
<feature type="transmembrane region" description="Helical" evidence="7">
    <location>
        <begin position="106"/>
        <end position="127"/>
    </location>
</feature>
<dbReference type="PROSITE" id="PS50928">
    <property type="entry name" value="ABC_TM1"/>
    <property type="match status" value="1"/>
</dbReference>
<dbReference type="PANTHER" id="PTHR43163">
    <property type="entry name" value="DIPEPTIDE TRANSPORT SYSTEM PERMEASE PROTEIN DPPB-RELATED"/>
    <property type="match status" value="1"/>
</dbReference>
<evidence type="ECO:0000313" key="10">
    <source>
        <dbReference type="Proteomes" id="UP000281955"/>
    </source>
</evidence>
<evidence type="ECO:0000259" key="8">
    <source>
        <dbReference type="PROSITE" id="PS50928"/>
    </source>
</evidence>
<dbReference type="InterPro" id="IPR045621">
    <property type="entry name" value="BPD_transp_1_N"/>
</dbReference>
<sequence>MAVRSGSLARFVVTRIVLAVPMVLLLLTFVFLLMRVAPGDPVTAALGDRLSAADLAQRRAAAGLDRPLLQQYWEYVSHVARLDFGRTITDNRAVSDIFVENGGATLTLSIGALVVAVGLGLPLGLVAGRRRDSVLDVGIRLFGIVSYAAPVFFIGLLLQLVFGKALGWLPTSGQASPVVQATAESKTHILLLDMLLTGDTGDITDALKHLVLPSVTLGLLVVGVLIRLVRVNLISTLQSDYVEAARARGIRERQVVRSHGFRNALVPVVTVFGLQVAALLGGAVLTEETFNWPGVGNELVRYLNNRDYTAVQGIITAIALVVVVMSLLIDVVNALIDPRIRY</sequence>
<comment type="caution">
    <text evidence="9">The sequence shown here is derived from an EMBL/GenBank/DDBJ whole genome shotgun (WGS) entry which is preliminary data.</text>
</comment>
<evidence type="ECO:0000313" key="9">
    <source>
        <dbReference type="EMBL" id="RKS80099.1"/>
    </source>
</evidence>
<gene>
    <name evidence="9" type="ORF">CLV35_0519</name>
</gene>
<dbReference type="InterPro" id="IPR035906">
    <property type="entry name" value="MetI-like_sf"/>
</dbReference>
<dbReference type="PANTHER" id="PTHR43163:SF6">
    <property type="entry name" value="DIPEPTIDE TRANSPORT SYSTEM PERMEASE PROTEIN DPPB-RELATED"/>
    <property type="match status" value="1"/>
</dbReference>
<evidence type="ECO:0000256" key="4">
    <source>
        <dbReference type="ARBA" id="ARBA00022692"/>
    </source>
</evidence>